<dbReference type="AlphaFoldDB" id="A0A645BMT6"/>
<protein>
    <submittedName>
        <fullName evidence="3">Formimidoylglutamase</fullName>
        <ecNumber evidence="3">3.5.3.8</ecNumber>
    </submittedName>
</protein>
<comment type="caution">
    <text evidence="3">The sequence shown here is derived from an EMBL/GenBank/DDBJ whole genome shotgun (WGS) entry which is preliminary data.</text>
</comment>
<name>A0A645BMT6_9ZZZZ</name>
<accession>A0A645BMT6</accession>
<evidence type="ECO:0000256" key="1">
    <source>
        <dbReference type="ARBA" id="ARBA00022723"/>
    </source>
</evidence>
<reference evidence="3" key="1">
    <citation type="submission" date="2019-08" db="EMBL/GenBank/DDBJ databases">
        <authorList>
            <person name="Kucharzyk K."/>
            <person name="Murdoch R.W."/>
            <person name="Higgins S."/>
            <person name="Loffler F."/>
        </authorList>
    </citation>
    <scope>NUCLEOTIDE SEQUENCE</scope>
</reference>
<dbReference type="GO" id="GO:0033389">
    <property type="term" value="P:putrescine biosynthetic process from arginine, via agmatine"/>
    <property type="evidence" value="ECO:0007669"/>
    <property type="project" value="TreeGrafter"/>
</dbReference>
<gene>
    <name evidence="3" type="primary">hutG_8</name>
    <name evidence="3" type="ORF">SDC9_113475</name>
</gene>
<dbReference type="EC" id="3.5.3.8" evidence="3"/>
<sequence>MEHWFLDSEFPNSKAKHAAFHVIPFPLEETVSYMGGTAQGPQSLIEASSQLEQLVEGYGNPGKLGIHTTEAIQCAKPVEQALQEATERMLDAGRAGAIPVLLGGEHSVTNAAIAYLKEQHANEAVGFLQFDAHMDLRFSYEGSKLSHASVMHRVVEAGFPLFQVGIRNFSEEDVQARNTFGVGHFDASALYRSKLEGTFQSLRLPGHFPHKLYITFDVDGLDAGLMSATGTPDPGGLAWWDAIMFLEQLTQDRSIVGFDVVELAPSVLHHPAYTAAKLTYFMMGLAAKRNAQLVCRSKSCLIRIILGDDWRGNQMCFGLQGGLFPIFHPLPISPTIGTEEHHLAPRQVGKQAFEHWLEHLVFQSFGTHRRTSERKRVIAVQHIG</sequence>
<dbReference type="GO" id="GO:0046872">
    <property type="term" value="F:metal ion binding"/>
    <property type="evidence" value="ECO:0007669"/>
    <property type="project" value="UniProtKB-KW"/>
</dbReference>
<dbReference type="InterPro" id="IPR023696">
    <property type="entry name" value="Ureohydrolase_dom_sf"/>
</dbReference>
<dbReference type="PROSITE" id="PS51409">
    <property type="entry name" value="ARGINASE_2"/>
    <property type="match status" value="1"/>
</dbReference>
<dbReference type="InterPro" id="IPR006035">
    <property type="entry name" value="Ureohydrolase"/>
</dbReference>
<dbReference type="GO" id="GO:0050415">
    <property type="term" value="F:formimidoylglutamase activity"/>
    <property type="evidence" value="ECO:0007669"/>
    <property type="project" value="UniProtKB-EC"/>
</dbReference>
<dbReference type="PANTHER" id="PTHR11358:SF26">
    <property type="entry name" value="GUANIDINO ACID HYDROLASE, MITOCHONDRIAL"/>
    <property type="match status" value="1"/>
</dbReference>
<keyword evidence="2 3" id="KW-0378">Hydrolase</keyword>
<evidence type="ECO:0000256" key="2">
    <source>
        <dbReference type="ARBA" id="ARBA00022801"/>
    </source>
</evidence>
<proteinExistence type="predicted"/>
<dbReference type="EMBL" id="VSSQ01021162">
    <property type="protein sequence ID" value="MPM66565.1"/>
    <property type="molecule type" value="Genomic_DNA"/>
</dbReference>
<dbReference type="CDD" id="cd11593">
    <property type="entry name" value="Agmatinase-like_2"/>
    <property type="match status" value="1"/>
</dbReference>
<organism evidence="3">
    <name type="scientific">bioreactor metagenome</name>
    <dbReference type="NCBI Taxonomy" id="1076179"/>
    <lineage>
        <taxon>unclassified sequences</taxon>
        <taxon>metagenomes</taxon>
        <taxon>ecological metagenomes</taxon>
    </lineage>
</organism>
<dbReference type="Pfam" id="PF00491">
    <property type="entry name" value="Arginase"/>
    <property type="match status" value="1"/>
</dbReference>
<dbReference type="SUPFAM" id="SSF52768">
    <property type="entry name" value="Arginase/deacetylase"/>
    <property type="match status" value="1"/>
</dbReference>
<dbReference type="GO" id="GO:0008783">
    <property type="term" value="F:agmatinase activity"/>
    <property type="evidence" value="ECO:0007669"/>
    <property type="project" value="TreeGrafter"/>
</dbReference>
<evidence type="ECO:0000313" key="3">
    <source>
        <dbReference type="EMBL" id="MPM66565.1"/>
    </source>
</evidence>
<keyword evidence="1" id="KW-0479">Metal-binding</keyword>
<dbReference type="Gene3D" id="3.40.800.10">
    <property type="entry name" value="Ureohydrolase domain"/>
    <property type="match status" value="1"/>
</dbReference>
<dbReference type="PANTHER" id="PTHR11358">
    <property type="entry name" value="ARGINASE/AGMATINASE"/>
    <property type="match status" value="1"/>
</dbReference>